<evidence type="ECO:0000256" key="2">
    <source>
        <dbReference type="ARBA" id="ARBA00005709"/>
    </source>
</evidence>
<feature type="domain" description="Flagellin C-terminal" evidence="5">
    <location>
        <begin position="217"/>
        <end position="293"/>
    </location>
</feature>
<dbReference type="InterPro" id="IPR046358">
    <property type="entry name" value="Flagellin_C"/>
</dbReference>
<reference evidence="7" key="1">
    <citation type="journal article" date="2019" name="Int. J. Syst. Evol. Microbiol.">
        <title>The Global Catalogue of Microorganisms (GCM) 10K type strain sequencing project: providing services to taxonomists for standard genome sequencing and annotation.</title>
        <authorList>
            <consortium name="The Broad Institute Genomics Platform"/>
            <consortium name="The Broad Institute Genome Sequencing Center for Infectious Disease"/>
            <person name="Wu L."/>
            <person name="Ma J."/>
        </authorList>
    </citation>
    <scope>NUCLEOTIDE SEQUENCE [LARGE SCALE GENOMIC DNA]</scope>
    <source>
        <strain evidence="7">JCM 12389</strain>
    </source>
</reference>
<evidence type="ECO:0000256" key="1">
    <source>
        <dbReference type="ARBA" id="ARBA00004365"/>
    </source>
</evidence>
<feature type="domain" description="Flagellin N-terminal" evidence="4">
    <location>
        <begin position="5"/>
        <end position="140"/>
    </location>
</feature>
<comment type="similarity">
    <text evidence="2">Belongs to the bacterial flagellin family.</text>
</comment>
<gene>
    <name evidence="6" type="primary">flgL</name>
    <name evidence="6" type="ORF">GCM10008986_07600</name>
</gene>
<dbReference type="PANTHER" id="PTHR42792:SF1">
    <property type="entry name" value="FLAGELLAR HOOK-ASSOCIATED PROTEIN 3"/>
    <property type="match status" value="1"/>
</dbReference>
<comment type="subcellular location">
    <subcellularLocation>
        <location evidence="1">Bacterial flagellum</location>
    </subcellularLocation>
</comment>
<dbReference type="SUPFAM" id="SSF64518">
    <property type="entry name" value="Phase 1 flagellin"/>
    <property type="match status" value="1"/>
</dbReference>
<keyword evidence="6" id="KW-0282">Flagellum</keyword>
<dbReference type="InterPro" id="IPR001029">
    <property type="entry name" value="Flagellin_N"/>
</dbReference>
<accession>A0ABP3KQP7</accession>
<dbReference type="InterPro" id="IPR013384">
    <property type="entry name" value="Flagell_FlgL"/>
</dbReference>
<dbReference type="Pfam" id="PF00700">
    <property type="entry name" value="Flagellin_C"/>
    <property type="match status" value="1"/>
</dbReference>
<keyword evidence="6" id="KW-0966">Cell projection</keyword>
<evidence type="ECO:0000259" key="5">
    <source>
        <dbReference type="Pfam" id="PF00700"/>
    </source>
</evidence>
<dbReference type="InterPro" id="IPR001492">
    <property type="entry name" value="Flagellin"/>
</dbReference>
<dbReference type="Proteomes" id="UP001500880">
    <property type="component" value="Unassembled WGS sequence"/>
</dbReference>
<keyword evidence="3" id="KW-0975">Bacterial flagellum</keyword>
<evidence type="ECO:0000256" key="3">
    <source>
        <dbReference type="ARBA" id="ARBA00023143"/>
    </source>
</evidence>
<name>A0ABP3KQP7_9BACI</name>
<keyword evidence="7" id="KW-1185">Reference proteome</keyword>
<dbReference type="PANTHER" id="PTHR42792">
    <property type="entry name" value="FLAGELLIN"/>
    <property type="match status" value="1"/>
</dbReference>
<sequence length="301" mass="33729">MRVTQSMLSSNFLRNVSNSYERMGKYQEQLSTGKKVTKPSDDPVVAMKGMNYRTELTEVQQYQRNLGEVHTWMDNSDAAMDKMTKALQRTRELAVQASNDSYEEGQRANIAKEVRQLKEHLIDLGNTKVNDKHIFNGTSTTNPRFDKDGNLDTANANSAAVNIEVSDGVKIRVNTNPSNIFVDSESGQSMMEALENFATDLESGETGETGDQLDDHIENIDGFINQVVNERASLGARMNRVDMIENRLNSQEITTTQVLSDNEDVDVEKVIMNLKSQESVHRAALSTGARIIQPTLMDFLR</sequence>
<protein>
    <submittedName>
        <fullName evidence="6">Flagellar hook-associated protein FlgL</fullName>
    </submittedName>
</protein>
<comment type="caution">
    <text evidence="6">The sequence shown here is derived from an EMBL/GenBank/DDBJ whole genome shotgun (WGS) entry which is preliminary data.</text>
</comment>
<dbReference type="Pfam" id="PF00669">
    <property type="entry name" value="Flagellin_N"/>
    <property type="match status" value="1"/>
</dbReference>
<evidence type="ECO:0000313" key="7">
    <source>
        <dbReference type="Proteomes" id="UP001500880"/>
    </source>
</evidence>
<proteinExistence type="inferred from homology"/>
<evidence type="ECO:0000259" key="4">
    <source>
        <dbReference type="Pfam" id="PF00669"/>
    </source>
</evidence>
<dbReference type="RefSeq" id="WP_343837797.1">
    <property type="nucleotide sequence ID" value="NZ_BAAADO010000002.1"/>
</dbReference>
<dbReference type="EMBL" id="BAAADO010000002">
    <property type="protein sequence ID" value="GAA0484844.1"/>
    <property type="molecule type" value="Genomic_DNA"/>
</dbReference>
<dbReference type="NCBIfam" id="TIGR02550">
    <property type="entry name" value="flagell_flgL"/>
    <property type="match status" value="1"/>
</dbReference>
<keyword evidence="6" id="KW-0969">Cilium</keyword>
<dbReference type="Gene3D" id="1.20.1330.10">
    <property type="entry name" value="f41 fragment of flagellin, N-terminal domain"/>
    <property type="match status" value="1"/>
</dbReference>
<organism evidence="6 7">
    <name type="scientific">Salinibacillus aidingensis</name>
    <dbReference type="NCBI Taxonomy" id="237684"/>
    <lineage>
        <taxon>Bacteria</taxon>
        <taxon>Bacillati</taxon>
        <taxon>Bacillota</taxon>
        <taxon>Bacilli</taxon>
        <taxon>Bacillales</taxon>
        <taxon>Bacillaceae</taxon>
        <taxon>Salinibacillus</taxon>
    </lineage>
</organism>
<evidence type="ECO:0000313" key="6">
    <source>
        <dbReference type="EMBL" id="GAA0484844.1"/>
    </source>
</evidence>